<dbReference type="SUPFAM" id="SSF51735">
    <property type="entry name" value="NAD(P)-binding Rossmann-fold domains"/>
    <property type="match status" value="1"/>
</dbReference>
<organism evidence="4 5">
    <name type="scientific">Vespula vulgaris</name>
    <name type="common">Yellow jacket</name>
    <name type="synonym">Wasp</name>
    <dbReference type="NCBI Taxonomy" id="7454"/>
    <lineage>
        <taxon>Eukaryota</taxon>
        <taxon>Metazoa</taxon>
        <taxon>Ecdysozoa</taxon>
        <taxon>Arthropoda</taxon>
        <taxon>Hexapoda</taxon>
        <taxon>Insecta</taxon>
        <taxon>Pterygota</taxon>
        <taxon>Neoptera</taxon>
        <taxon>Endopterygota</taxon>
        <taxon>Hymenoptera</taxon>
        <taxon>Apocrita</taxon>
        <taxon>Aculeata</taxon>
        <taxon>Vespoidea</taxon>
        <taxon>Vespidae</taxon>
        <taxon>Vespinae</taxon>
        <taxon>Vespula</taxon>
    </lineage>
</organism>
<evidence type="ECO:0000313" key="5">
    <source>
        <dbReference type="Proteomes" id="UP000614350"/>
    </source>
</evidence>
<keyword evidence="2" id="KW-0520">NAD</keyword>
<sequence length="383" mass="43851">MADAQPFNTFSPNSSAIRRYTYERWCACLKEYVDVLNVYEYFPIDCKKDGKEGGTRIRAYDMAQVIAVLSTIPKLSHHLRTHLPNLIIYDVLSEKDNVLSKLNKAEIMVADCDLLIPYLGKLPKLQWVQSTWAGLDYLNPFIQDKQFDFILSRFSDKSFGLAMSEYVITQIVNFERDQKQQYENQKNSDWITDGKIKNHRLIRDLNIGILGLGNIGKFIAQHLKIFGATIWGMTRTPLKEHLDYIDEHRTTDLLPDILKNCDYIINVLPSTKNTIGLLNGTILEHCKDHNAVFINIGRGTVIREADLLNALERKWISAAILDVFQEEPLPKNSKLWNLSNVTISPHISGVTRPQDVASLFAENYAKYKNGESIPNSFNYQTGY</sequence>
<dbReference type="Proteomes" id="UP000614350">
    <property type="component" value="Unassembled WGS sequence"/>
</dbReference>
<dbReference type="GO" id="GO:0016491">
    <property type="term" value="F:oxidoreductase activity"/>
    <property type="evidence" value="ECO:0007669"/>
    <property type="project" value="UniProtKB-KW"/>
</dbReference>
<protein>
    <recommendedName>
        <fullName evidence="3">D-isomer specific 2-hydroxyacid dehydrogenase NAD-binding domain-containing protein</fullName>
    </recommendedName>
</protein>
<dbReference type="FunFam" id="3.40.50.720:FF:000363">
    <property type="entry name" value="D-isomer specific 2-hydroxyacid dehydrogenase"/>
    <property type="match status" value="1"/>
</dbReference>
<evidence type="ECO:0000313" key="4">
    <source>
        <dbReference type="EMBL" id="KAF7411510.1"/>
    </source>
</evidence>
<dbReference type="AlphaFoldDB" id="A0A834NIL7"/>
<feature type="domain" description="D-isomer specific 2-hydroxyacid dehydrogenase NAD-binding" evidence="3">
    <location>
        <begin position="169"/>
        <end position="348"/>
    </location>
</feature>
<dbReference type="InterPro" id="IPR006140">
    <property type="entry name" value="D-isomer_DH_NAD-bd"/>
</dbReference>
<dbReference type="GO" id="GO:0051287">
    <property type="term" value="F:NAD binding"/>
    <property type="evidence" value="ECO:0007669"/>
    <property type="project" value="InterPro"/>
</dbReference>
<proteinExistence type="predicted"/>
<dbReference type="PANTHER" id="PTHR43333:SF1">
    <property type="entry name" value="D-ISOMER SPECIFIC 2-HYDROXYACID DEHYDROGENASE NAD-BINDING DOMAIN-CONTAINING PROTEIN"/>
    <property type="match status" value="1"/>
</dbReference>
<evidence type="ECO:0000256" key="1">
    <source>
        <dbReference type="ARBA" id="ARBA00023002"/>
    </source>
</evidence>
<dbReference type="Pfam" id="PF02826">
    <property type="entry name" value="2-Hacid_dh_C"/>
    <property type="match status" value="1"/>
</dbReference>
<evidence type="ECO:0000256" key="2">
    <source>
        <dbReference type="ARBA" id="ARBA00023027"/>
    </source>
</evidence>
<dbReference type="CDD" id="cd05300">
    <property type="entry name" value="2-Hacid_dh_1"/>
    <property type="match status" value="1"/>
</dbReference>
<dbReference type="Gene3D" id="3.40.50.720">
    <property type="entry name" value="NAD(P)-binding Rossmann-like Domain"/>
    <property type="match status" value="2"/>
</dbReference>
<comment type="caution">
    <text evidence="4">The sequence shown here is derived from an EMBL/GenBank/DDBJ whole genome shotgun (WGS) entry which is preliminary data.</text>
</comment>
<keyword evidence="5" id="KW-1185">Reference proteome</keyword>
<evidence type="ECO:0000259" key="3">
    <source>
        <dbReference type="Pfam" id="PF02826"/>
    </source>
</evidence>
<dbReference type="InterPro" id="IPR036291">
    <property type="entry name" value="NAD(P)-bd_dom_sf"/>
</dbReference>
<reference evidence="4" key="1">
    <citation type="journal article" date="2020" name="G3 (Bethesda)">
        <title>High-Quality Assemblies for Three Invasive Social Wasps from the &lt;i&gt;Vespula&lt;/i&gt; Genus.</title>
        <authorList>
            <person name="Harrop T.W.R."/>
            <person name="Guhlin J."/>
            <person name="McLaughlin G.M."/>
            <person name="Permina E."/>
            <person name="Stockwell P."/>
            <person name="Gilligan J."/>
            <person name="Le Lec M.F."/>
            <person name="Gruber M.A.M."/>
            <person name="Quinn O."/>
            <person name="Lovegrove M."/>
            <person name="Duncan E.J."/>
            <person name="Remnant E.J."/>
            <person name="Van Eeckhoven J."/>
            <person name="Graham B."/>
            <person name="Knapp R.A."/>
            <person name="Langford K.W."/>
            <person name="Kronenberg Z."/>
            <person name="Press M.O."/>
            <person name="Eacker S.M."/>
            <person name="Wilson-Rankin E.E."/>
            <person name="Purcell J."/>
            <person name="Lester P.J."/>
            <person name="Dearden P.K."/>
        </authorList>
    </citation>
    <scope>NUCLEOTIDE SEQUENCE</scope>
    <source>
        <strain evidence="4">Marl-1</strain>
    </source>
</reference>
<name>A0A834NIL7_VESVU</name>
<dbReference type="PANTHER" id="PTHR43333">
    <property type="entry name" value="2-HACID_DH_C DOMAIN-CONTAINING PROTEIN"/>
    <property type="match status" value="1"/>
</dbReference>
<dbReference type="EMBL" id="JACSEA010000001">
    <property type="protein sequence ID" value="KAF7411510.1"/>
    <property type="molecule type" value="Genomic_DNA"/>
</dbReference>
<accession>A0A834NIL7</accession>
<keyword evidence="1" id="KW-0560">Oxidoreductase</keyword>
<gene>
    <name evidence="4" type="ORF">HZH66_000406</name>
</gene>